<keyword evidence="1" id="KW-0732">Signal</keyword>
<evidence type="ECO:0000313" key="2">
    <source>
        <dbReference type="EMBL" id="MBM7035536.1"/>
    </source>
</evidence>
<sequence>MRKGLVLFSSLLLTSLSVHASNTLMIDGAYARATPPNAPTSAVFFTAHNHSDSSIDIVSATTPAAKIVELHTVVMDGDVMKMRQLDALTVDASGELVLKPGSYHVMLFELTREFVEGDDIEVTLSLSDGTTQTIVAPIKKVMAGMSHHKH</sequence>
<comment type="caution">
    <text evidence="2">The sequence shown here is derived from an EMBL/GenBank/DDBJ whole genome shotgun (WGS) entry which is preliminary data.</text>
</comment>
<dbReference type="PANTHER" id="PTHR36302">
    <property type="entry name" value="BLR7088 PROTEIN"/>
    <property type="match status" value="1"/>
</dbReference>
<keyword evidence="3" id="KW-1185">Reference proteome</keyword>
<dbReference type="Gene3D" id="2.60.40.1890">
    <property type="entry name" value="PCu(A)C copper chaperone"/>
    <property type="match status" value="1"/>
</dbReference>
<dbReference type="InterPro" id="IPR058248">
    <property type="entry name" value="Lxx211020-like"/>
</dbReference>
<name>A0ABS2HI90_9VIBR</name>
<reference evidence="2 3" key="1">
    <citation type="submission" date="2021-02" db="EMBL/GenBank/DDBJ databases">
        <authorList>
            <person name="Park J.-S."/>
        </authorList>
    </citation>
    <scope>NUCLEOTIDE SEQUENCE [LARGE SCALE GENOMIC DNA]</scope>
    <source>
        <strain evidence="2 3">188UL20-2</strain>
    </source>
</reference>
<organism evidence="2 3">
    <name type="scientific">Vibrio ulleungensis</name>
    <dbReference type="NCBI Taxonomy" id="2807619"/>
    <lineage>
        <taxon>Bacteria</taxon>
        <taxon>Pseudomonadati</taxon>
        <taxon>Pseudomonadota</taxon>
        <taxon>Gammaproteobacteria</taxon>
        <taxon>Vibrionales</taxon>
        <taxon>Vibrionaceae</taxon>
        <taxon>Vibrio</taxon>
    </lineage>
</organism>
<protein>
    <submittedName>
        <fullName evidence="2">Copper chaperone PCu(A)C</fullName>
    </submittedName>
</protein>
<dbReference type="Pfam" id="PF04314">
    <property type="entry name" value="PCuAC"/>
    <property type="match status" value="1"/>
</dbReference>
<evidence type="ECO:0000313" key="3">
    <source>
        <dbReference type="Proteomes" id="UP000809621"/>
    </source>
</evidence>
<gene>
    <name evidence="2" type="ORF">JQC93_03870</name>
</gene>
<evidence type="ECO:0000256" key="1">
    <source>
        <dbReference type="SAM" id="SignalP"/>
    </source>
</evidence>
<dbReference type="PANTHER" id="PTHR36302:SF1">
    <property type="entry name" value="COPPER CHAPERONE PCU(A)C"/>
    <property type="match status" value="1"/>
</dbReference>
<dbReference type="InterPro" id="IPR007410">
    <property type="entry name" value="LpqE-like"/>
</dbReference>
<dbReference type="RefSeq" id="WP_205157129.1">
    <property type="nucleotide sequence ID" value="NZ_JAFEUM010000001.1"/>
</dbReference>
<feature type="chain" id="PRO_5045953199" evidence="1">
    <location>
        <begin position="21"/>
        <end position="150"/>
    </location>
</feature>
<dbReference type="Proteomes" id="UP000809621">
    <property type="component" value="Unassembled WGS sequence"/>
</dbReference>
<dbReference type="InterPro" id="IPR036182">
    <property type="entry name" value="PCuAC_sf"/>
</dbReference>
<dbReference type="SUPFAM" id="SSF110087">
    <property type="entry name" value="DR1885-like metal-binding protein"/>
    <property type="match status" value="1"/>
</dbReference>
<accession>A0ABS2HI90</accession>
<feature type="signal peptide" evidence="1">
    <location>
        <begin position="1"/>
        <end position="20"/>
    </location>
</feature>
<dbReference type="EMBL" id="JAFEUM010000001">
    <property type="protein sequence ID" value="MBM7035536.1"/>
    <property type="molecule type" value="Genomic_DNA"/>
</dbReference>
<proteinExistence type="predicted"/>